<evidence type="ECO:0000313" key="1">
    <source>
        <dbReference type="EMBL" id="QSS61854.1"/>
    </source>
</evidence>
<evidence type="ECO:0000313" key="2">
    <source>
        <dbReference type="Proteomes" id="UP000663671"/>
    </source>
</evidence>
<protein>
    <submittedName>
        <fullName evidence="1">Uncharacterized protein</fullName>
    </submittedName>
</protein>
<dbReference type="Proteomes" id="UP000663671">
    <property type="component" value="Chromosome 5"/>
</dbReference>
<dbReference type="EMBL" id="CP069111">
    <property type="protein sequence ID" value="QSS61854.1"/>
    <property type="molecule type" value="Genomic_DNA"/>
</dbReference>
<dbReference type="OrthoDB" id="10361749at2759"/>
<sequence length="100" mass="10946">MWGDDEGRGRDQRFCAPGGSIRVFLACNDIFSLIQEKVLDVPEHDASYLKSLQGCSLTRVPKNSVVKSSPKSDGPCVTLIPAEDKLFEREMGSWDDGKGG</sequence>
<gene>
    <name evidence="1" type="ORF">I7I51_04031</name>
</gene>
<accession>A0A8A1MB71</accession>
<organism evidence="1 2">
    <name type="scientific">Ajellomyces capsulatus</name>
    <name type="common">Darling's disease fungus</name>
    <name type="synonym">Histoplasma capsulatum</name>
    <dbReference type="NCBI Taxonomy" id="5037"/>
    <lineage>
        <taxon>Eukaryota</taxon>
        <taxon>Fungi</taxon>
        <taxon>Dikarya</taxon>
        <taxon>Ascomycota</taxon>
        <taxon>Pezizomycotina</taxon>
        <taxon>Eurotiomycetes</taxon>
        <taxon>Eurotiomycetidae</taxon>
        <taxon>Onygenales</taxon>
        <taxon>Ajellomycetaceae</taxon>
        <taxon>Histoplasma</taxon>
    </lineage>
</organism>
<proteinExistence type="predicted"/>
<name>A0A8A1MB71_AJECA</name>
<dbReference type="VEuPathDB" id="FungiDB:I7I51_04031"/>
<reference evidence="1" key="1">
    <citation type="submission" date="2021-01" db="EMBL/GenBank/DDBJ databases">
        <title>Chromosome-level genome assembly of a human fungal pathogen reveals clustering of transcriptionally co-regulated genes.</title>
        <authorList>
            <person name="Voorhies M."/>
            <person name="Cohen S."/>
            <person name="Shea T.P."/>
            <person name="Petrus S."/>
            <person name="Munoz J.F."/>
            <person name="Poplawski S."/>
            <person name="Goldman W.E."/>
            <person name="Michael T."/>
            <person name="Cuomo C.A."/>
            <person name="Sil A."/>
            <person name="Beyhan S."/>
        </authorList>
    </citation>
    <scope>NUCLEOTIDE SEQUENCE</scope>
    <source>
        <strain evidence="1">WU24</strain>
    </source>
</reference>
<dbReference type="AlphaFoldDB" id="A0A8A1MB71"/>